<proteinExistence type="inferred from homology"/>
<keyword evidence="5 10" id="KW-0479">Metal-binding</keyword>
<sequence>MFVRHHPLLLIFRLPSTIYSTPKLIQTFRIYSRLCLHKRFFCAFCILITNVTTGQTRFTFHRGLMGTQFNVLFYAPDSLIAQRAYVAVSVRIDTLNQVMSDYLDGSEINRLSATAGQGKWVPVSADLFNVLQKAKTIAQLSRGHFDPTIGQLSLLWRRAVRRKEFPDATVRRKARNTVGYKFMELDGTTHSVRLHRAGMRLDVGGIGQGFAIDEALRALHQFGIRAALIDIGGDILAGDPPPGSEGWRVQIGSGNVADADTMTILLKNAAITTSGDTYRFLEINGRRYSHIMNPRSGLGLKHFVRATVLAPEGYQADALTKVFSVAGLRRSRKLLKRFPGIKLIILENKRGQLRKWQSAPF</sequence>
<dbReference type="EMBL" id="JACWZY010000027">
    <property type="protein sequence ID" value="MBD2704029.1"/>
    <property type="molecule type" value="Genomic_DNA"/>
</dbReference>
<organism evidence="12 13">
    <name type="scientific">Spirosoma profusum</name>
    <dbReference type="NCBI Taxonomy" id="2771354"/>
    <lineage>
        <taxon>Bacteria</taxon>
        <taxon>Pseudomonadati</taxon>
        <taxon>Bacteroidota</taxon>
        <taxon>Cytophagia</taxon>
        <taxon>Cytophagales</taxon>
        <taxon>Cytophagaceae</taxon>
        <taxon>Spirosoma</taxon>
    </lineage>
</organism>
<evidence type="ECO:0000256" key="7">
    <source>
        <dbReference type="ARBA" id="ARBA00022842"/>
    </source>
</evidence>
<dbReference type="GO" id="GO:0016740">
    <property type="term" value="F:transferase activity"/>
    <property type="evidence" value="ECO:0007669"/>
    <property type="project" value="UniProtKB-UniRule"/>
</dbReference>
<evidence type="ECO:0000313" key="13">
    <source>
        <dbReference type="Proteomes" id="UP000598820"/>
    </source>
</evidence>
<evidence type="ECO:0000256" key="4">
    <source>
        <dbReference type="ARBA" id="ARBA00022679"/>
    </source>
</evidence>
<comment type="catalytic activity">
    <reaction evidence="9 10">
        <text>L-threonyl-[protein] + FAD = FMN-L-threonyl-[protein] + AMP + H(+)</text>
        <dbReference type="Rhea" id="RHEA:36847"/>
        <dbReference type="Rhea" id="RHEA-COMP:11060"/>
        <dbReference type="Rhea" id="RHEA-COMP:11061"/>
        <dbReference type="ChEBI" id="CHEBI:15378"/>
        <dbReference type="ChEBI" id="CHEBI:30013"/>
        <dbReference type="ChEBI" id="CHEBI:57692"/>
        <dbReference type="ChEBI" id="CHEBI:74257"/>
        <dbReference type="ChEBI" id="CHEBI:456215"/>
        <dbReference type="EC" id="2.7.1.180"/>
    </reaction>
</comment>
<dbReference type="AlphaFoldDB" id="A0A926XZU1"/>
<dbReference type="PANTHER" id="PTHR30040:SF2">
    <property type="entry name" value="FAD:PROTEIN FMN TRANSFERASE"/>
    <property type="match status" value="1"/>
</dbReference>
<dbReference type="InterPro" id="IPR024932">
    <property type="entry name" value="ApbE"/>
</dbReference>
<feature type="binding site" evidence="11">
    <location>
        <position position="317"/>
    </location>
    <ligand>
        <name>Mg(2+)</name>
        <dbReference type="ChEBI" id="CHEBI:18420"/>
    </ligand>
</feature>
<keyword evidence="13" id="KW-1185">Reference proteome</keyword>
<reference evidence="12" key="1">
    <citation type="submission" date="2020-09" db="EMBL/GenBank/DDBJ databases">
        <authorList>
            <person name="Kim M.K."/>
        </authorList>
    </citation>
    <scope>NUCLEOTIDE SEQUENCE</scope>
    <source>
        <strain evidence="12">BT702</strain>
    </source>
</reference>
<evidence type="ECO:0000256" key="1">
    <source>
        <dbReference type="ARBA" id="ARBA00011955"/>
    </source>
</evidence>
<evidence type="ECO:0000313" key="12">
    <source>
        <dbReference type="EMBL" id="MBD2704029.1"/>
    </source>
</evidence>
<accession>A0A926XZU1</accession>
<keyword evidence="3 10" id="KW-0285">Flavoprotein</keyword>
<evidence type="ECO:0000256" key="8">
    <source>
        <dbReference type="ARBA" id="ARBA00031306"/>
    </source>
</evidence>
<keyword evidence="7 10" id="KW-0460">Magnesium</keyword>
<comment type="caution">
    <text evidence="12">The sequence shown here is derived from an EMBL/GenBank/DDBJ whole genome shotgun (WGS) entry which is preliminary data.</text>
</comment>
<keyword evidence="4 10" id="KW-0808">Transferase</keyword>
<evidence type="ECO:0000256" key="3">
    <source>
        <dbReference type="ARBA" id="ARBA00022630"/>
    </source>
</evidence>
<name>A0A926XZU1_9BACT</name>
<dbReference type="SUPFAM" id="SSF143631">
    <property type="entry name" value="ApbE-like"/>
    <property type="match status" value="1"/>
</dbReference>
<dbReference type="Pfam" id="PF02424">
    <property type="entry name" value="ApbE"/>
    <property type="match status" value="1"/>
</dbReference>
<evidence type="ECO:0000256" key="11">
    <source>
        <dbReference type="PIRSR" id="PIRSR006268-2"/>
    </source>
</evidence>
<evidence type="ECO:0000256" key="9">
    <source>
        <dbReference type="ARBA" id="ARBA00048540"/>
    </source>
</evidence>
<evidence type="ECO:0000256" key="5">
    <source>
        <dbReference type="ARBA" id="ARBA00022723"/>
    </source>
</evidence>
<comment type="cofactor">
    <cofactor evidence="11">
        <name>Mg(2+)</name>
        <dbReference type="ChEBI" id="CHEBI:18420"/>
    </cofactor>
    <cofactor evidence="11">
        <name>Mn(2+)</name>
        <dbReference type="ChEBI" id="CHEBI:29035"/>
    </cofactor>
    <text evidence="11">Magnesium. Can also use manganese.</text>
</comment>
<gene>
    <name evidence="12" type="ORF">IC229_25515</name>
</gene>
<evidence type="ECO:0000256" key="6">
    <source>
        <dbReference type="ARBA" id="ARBA00022827"/>
    </source>
</evidence>
<dbReference type="GO" id="GO:0046872">
    <property type="term" value="F:metal ion binding"/>
    <property type="evidence" value="ECO:0007669"/>
    <property type="project" value="UniProtKB-UniRule"/>
</dbReference>
<feature type="binding site" evidence="11">
    <location>
        <position position="205"/>
    </location>
    <ligand>
        <name>Mg(2+)</name>
        <dbReference type="ChEBI" id="CHEBI:18420"/>
    </ligand>
</feature>
<evidence type="ECO:0000256" key="2">
    <source>
        <dbReference type="ARBA" id="ARBA00016337"/>
    </source>
</evidence>
<dbReference type="Proteomes" id="UP000598820">
    <property type="component" value="Unassembled WGS sequence"/>
</dbReference>
<dbReference type="EC" id="2.7.1.180" evidence="1 10"/>
<protein>
    <recommendedName>
        <fullName evidence="2 10">FAD:protein FMN transferase</fullName>
        <ecNumber evidence="1 10">2.7.1.180</ecNumber>
    </recommendedName>
    <alternativeName>
        <fullName evidence="8 10">Flavin transferase</fullName>
    </alternativeName>
</protein>
<dbReference type="Gene3D" id="3.10.520.10">
    <property type="entry name" value="ApbE-like domains"/>
    <property type="match status" value="1"/>
</dbReference>
<keyword evidence="6 10" id="KW-0274">FAD</keyword>
<dbReference type="InterPro" id="IPR003374">
    <property type="entry name" value="ApbE-like_sf"/>
</dbReference>
<evidence type="ECO:0000256" key="10">
    <source>
        <dbReference type="PIRNR" id="PIRNR006268"/>
    </source>
</evidence>
<dbReference type="PANTHER" id="PTHR30040">
    <property type="entry name" value="THIAMINE BIOSYNTHESIS LIPOPROTEIN APBE"/>
    <property type="match status" value="1"/>
</dbReference>
<comment type="similarity">
    <text evidence="10">Belongs to the ApbE family.</text>
</comment>
<dbReference type="PIRSF" id="PIRSF006268">
    <property type="entry name" value="ApbE"/>
    <property type="match status" value="1"/>
</dbReference>